<gene>
    <name evidence="1" type="ORF">BCR33DRAFT_272893</name>
</gene>
<reference evidence="1 2" key="1">
    <citation type="submission" date="2016-07" db="EMBL/GenBank/DDBJ databases">
        <title>Pervasive Adenine N6-methylation of Active Genes in Fungi.</title>
        <authorList>
            <consortium name="DOE Joint Genome Institute"/>
            <person name="Mondo S.J."/>
            <person name="Dannebaum R.O."/>
            <person name="Kuo R.C."/>
            <person name="Labutti K."/>
            <person name="Haridas S."/>
            <person name="Kuo A."/>
            <person name="Salamov A."/>
            <person name="Ahrendt S.R."/>
            <person name="Lipzen A."/>
            <person name="Sullivan W."/>
            <person name="Andreopoulos W.B."/>
            <person name="Clum A."/>
            <person name="Lindquist E."/>
            <person name="Daum C."/>
            <person name="Ramamoorthy G.K."/>
            <person name="Gryganskyi A."/>
            <person name="Culley D."/>
            <person name="Magnuson J.K."/>
            <person name="James T.Y."/>
            <person name="O'Malley M.A."/>
            <person name="Stajich J.E."/>
            <person name="Spatafora J.W."/>
            <person name="Visel A."/>
            <person name="Grigoriev I.V."/>
        </authorList>
    </citation>
    <scope>NUCLEOTIDE SEQUENCE [LARGE SCALE GENOMIC DNA]</scope>
    <source>
        <strain evidence="1 2">JEL800</strain>
    </source>
</reference>
<protein>
    <submittedName>
        <fullName evidence="1">Uncharacterized protein</fullName>
    </submittedName>
</protein>
<dbReference type="Proteomes" id="UP000193642">
    <property type="component" value="Unassembled WGS sequence"/>
</dbReference>
<comment type="caution">
    <text evidence="1">The sequence shown here is derived from an EMBL/GenBank/DDBJ whole genome shotgun (WGS) entry which is preliminary data.</text>
</comment>
<evidence type="ECO:0000313" key="2">
    <source>
        <dbReference type="Proteomes" id="UP000193642"/>
    </source>
</evidence>
<organism evidence="1 2">
    <name type="scientific">Rhizoclosmatium globosum</name>
    <dbReference type="NCBI Taxonomy" id="329046"/>
    <lineage>
        <taxon>Eukaryota</taxon>
        <taxon>Fungi</taxon>
        <taxon>Fungi incertae sedis</taxon>
        <taxon>Chytridiomycota</taxon>
        <taxon>Chytridiomycota incertae sedis</taxon>
        <taxon>Chytridiomycetes</taxon>
        <taxon>Chytridiales</taxon>
        <taxon>Chytriomycetaceae</taxon>
        <taxon>Rhizoclosmatium</taxon>
    </lineage>
</organism>
<evidence type="ECO:0000313" key="1">
    <source>
        <dbReference type="EMBL" id="ORY43140.1"/>
    </source>
</evidence>
<accession>A0A1Y2C7Y4</accession>
<keyword evidence="2" id="KW-1185">Reference proteome</keyword>
<sequence length="187" mass="20294">MKKTKPTPTAPQRELTLTAANRAASSSSVASGSNLALNQDPHKSQIFNIITANAKAISEAKSNIQSLEKTYRESQQFRRLQNNPLAVFNEYALEASAAPAAGNNSSHGGRQSIAPIGLNLGDLIGVGGASDEILSKVTKELAGVRALKEKTELDKIRERNEREEVLRDSVSNTKEYYKAKQECMHGK</sequence>
<proteinExistence type="predicted"/>
<dbReference type="EMBL" id="MCGO01000026">
    <property type="protein sequence ID" value="ORY43140.1"/>
    <property type="molecule type" value="Genomic_DNA"/>
</dbReference>
<dbReference type="AlphaFoldDB" id="A0A1Y2C7Y4"/>
<name>A0A1Y2C7Y4_9FUNG</name>
<dbReference type="OrthoDB" id="10635871at2759"/>